<organism evidence="2 3">
    <name type="scientific">Aporhodopirellula rubra</name>
    <dbReference type="NCBI Taxonomy" id="980271"/>
    <lineage>
        <taxon>Bacteria</taxon>
        <taxon>Pseudomonadati</taxon>
        <taxon>Planctomycetota</taxon>
        <taxon>Planctomycetia</taxon>
        <taxon>Pirellulales</taxon>
        <taxon>Pirellulaceae</taxon>
        <taxon>Aporhodopirellula</taxon>
    </lineage>
</organism>
<keyword evidence="2" id="KW-0378">Hydrolase</keyword>
<dbReference type="InterPro" id="IPR036457">
    <property type="entry name" value="PPM-type-like_dom_sf"/>
</dbReference>
<dbReference type="EC" id="3.1.3.16" evidence="2"/>
<reference evidence="2 3" key="1">
    <citation type="submission" date="2020-08" db="EMBL/GenBank/DDBJ databases">
        <title>Genomic Encyclopedia of Type Strains, Phase III (KMG-III): the genomes of soil and plant-associated and newly described type strains.</title>
        <authorList>
            <person name="Whitman W."/>
        </authorList>
    </citation>
    <scope>NUCLEOTIDE SEQUENCE [LARGE SCALE GENOMIC DNA]</scope>
    <source>
        <strain evidence="2 3">CECT 8075</strain>
    </source>
</reference>
<keyword evidence="3" id="KW-1185">Reference proteome</keyword>
<dbReference type="Gene3D" id="3.60.40.10">
    <property type="entry name" value="PPM-type phosphatase domain"/>
    <property type="match status" value="1"/>
</dbReference>
<dbReference type="RefSeq" id="WP_184309841.1">
    <property type="nucleotide sequence ID" value="NZ_JACHXU010000039.1"/>
</dbReference>
<dbReference type="Proteomes" id="UP000536179">
    <property type="component" value="Unassembled WGS sequence"/>
</dbReference>
<comment type="caution">
    <text evidence="2">The sequence shown here is derived from an EMBL/GenBank/DDBJ whole genome shotgun (WGS) entry which is preliminary data.</text>
</comment>
<evidence type="ECO:0000313" key="3">
    <source>
        <dbReference type="Proteomes" id="UP000536179"/>
    </source>
</evidence>
<dbReference type="SMART" id="SM00331">
    <property type="entry name" value="PP2C_SIG"/>
    <property type="match status" value="1"/>
</dbReference>
<dbReference type="AlphaFoldDB" id="A0A7W5H9V1"/>
<feature type="domain" description="PPM-type phosphatase" evidence="1">
    <location>
        <begin position="23"/>
        <end position="289"/>
    </location>
</feature>
<dbReference type="EMBL" id="JACHXU010000039">
    <property type="protein sequence ID" value="MBB3210486.1"/>
    <property type="molecule type" value="Genomic_DNA"/>
</dbReference>
<protein>
    <submittedName>
        <fullName evidence="2">Protein phosphatase</fullName>
        <ecNumber evidence="2">3.1.3.16</ecNumber>
    </submittedName>
</protein>
<gene>
    <name evidence="2" type="ORF">FHS27_006333</name>
</gene>
<accession>A0A7W5H9V1</accession>
<dbReference type="InterPro" id="IPR015655">
    <property type="entry name" value="PP2C"/>
</dbReference>
<evidence type="ECO:0000313" key="2">
    <source>
        <dbReference type="EMBL" id="MBB3210486.1"/>
    </source>
</evidence>
<dbReference type="InterPro" id="IPR001932">
    <property type="entry name" value="PPM-type_phosphatase-like_dom"/>
</dbReference>
<dbReference type="CDD" id="cd00143">
    <property type="entry name" value="PP2Cc"/>
    <property type="match status" value="1"/>
</dbReference>
<name>A0A7W5H9V1_9BACT</name>
<dbReference type="GO" id="GO:0004722">
    <property type="term" value="F:protein serine/threonine phosphatase activity"/>
    <property type="evidence" value="ECO:0007669"/>
    <property type="project" value="UniProtKB-EC"/>
</dbReference>
<dbReference type="Pfam" id="PF13672">
    <property type="entry name" value="PP2C_2"/>
    <property type="match status" value="1"/>
</dbReference>
<evidence type="ECO:0000259" key="1">
    <source>
        <dbReference type="PROSITE" id="PS51746"/>
    </source>
</evidence>
<sequence>MSDTTIPMVDLDVTNCPPAVELDMAGGSDIGQRRSQNQDHFMIAELQRQLSVIATDVPLDSCCELYGSEPGHLLVVADGMGGHSDGELASSMAVQVCARYVLDMMHWFLKLSSKNGDEFLDELSYSLSSAQEALWEQSGSDEGRMGTTVTLAYILWPRMYVIHAGDSRCYVLRDQKLQQITKDHTIAQRMVDEEVLTQKQADDSPFSHVLWNCVGGGDHPVRPEVVRFTLRSGDRILLCSDGLHGMLDQAAIHSIMGDGNESKTTVDHLIRHANNAGGRDNITAVVATCREVQ</sequence>
<dbReference type="SMART" id="SM00332">
    <property type="entry name" value="PP2Cc"/>
    <property type="match status" value="1"/>
</dbReference>
<proteinExistence type="predicted"/>
<dbReference type="SUPFAM" id="SSF81606">
    <property type="entry name" value="PP2C-like"/>
    <property type="match status" value="1"/>
</dbReference>
<dbReference type="PANTHER" id="PTHR13832">
    <property type="entry name" value="PROTEIN PHOSPHATASE 2C"/>
    <property type="match status" value="1"/>
</dbReference>
<dbReference type="PANTHER" id="PTHR13832:SF860">
    <property type="entry name" value="PROTEIN PHOSPHATASE PHPP"/>
    <property type="match status" value="1"/>
</dbReference>
<dbReference type="PROSITE" id="PS51746">
    <property type="entry name" value="PPM_2"/>
    <property type="match status" value="1"/>
</dbReference>